<dbReference type="Pfam" id="PF23552">
    <property type="entry name" value="ParB_C"/>
    <property type="match status" value="1"/>
</dbReference>
<evidence type="ECO:0000256" key="2">
    <source>
        <dbReference type="ARBA" id="ARBA00022829"/>
    </source>
</evidence>
<dbReference type="PANTHER" id="PTHR33375">
    <property type="entry name" value="CHROMOSOME-PARTITIONING PROTEIN PARB-RELATED"/>
    <property type="match status" value="1"/>
</dbReference>
<dbReference type="InterPro" id="IPR050336">
    <property type="entry name" value="Chromosome_partition/occlusion"/>
</dbReference>
<feature type="region of interest" description="Disordered" evidence="5">
    <location>
        <begin position="1"/>
        <end position="53"/>
    </location>
</feature>
<dbReference type="PANTHER" id="PTHR33375:SF1">
    <property type="entry name" value="CHROMOSOME-PARTITIONING PROTEIN PARB-RELATED"/>
    <property type="match status" value="1"/>
</dbReference>
<reference evidence="7 8" key="1">
    <citation type="submission" date="2017-07" db="EMBL/GenBank/DDBJ databases">
        <title>Elstera cyanobacteriorum sp. nov., a novel bacterium isolated from cyanobacterial aggregates in a eutrophic lake.</title>
        <authorList>
            <person name="Cai H."/>
        </authorList>
    </citation>
    <scope>NUCLEOTIDE SEQUENCE [LARGE SCALE GENOMIC DNA]</scope>
    <source>
        <strain evidence="7 8">TH019</strain>
    </source>
</reference>
<sequence length="303" mass="33248">MIDDKKKPRRLGKGLSAIFGDDEPDAPAAEATPTGTPPLPRSLPTSYLTPGRYQPRRRFEAEAMEQLITSVREQGVVQPLIVRPLGDNRYEIVAGERRWRAAQAVQLHEVPVVIRDMTDRQALEVSLLENIQRQDLTPLEEADGYRRLMDEFGHTQEALANHLGKSRSHIANTLRLLNLPESVRELVESGSLSAGHARALLTLPNPEAVAEQIIAKKLSVRAVEQMAQRAKDGKPLTPAPVAKPRRVKAVAGGAKDPDTLALEADLSHKLGVAVEIVTDGEAGQLVLHYATLEQLDDLLQRIG</sequence>
<dbReference type="OrthoDB" id="9802051at2"/>
<dbReference type="NCBIfam" id="TIGR00180">
    <property type="entry name" value="parB_part"/>
    <property type="match status" value="1"/>
</dbReference>
<dbReference type="InterPro" id="IPR036086">
    <property type="entry name" value="ParB/Sulfiredoxin_sf"/>
</dbReference>
<dbReference type="AlphaFoldDB" id="A0A255XUR4"/>
<comment type="function">
    <text evidence="4">Involved in chromosome partition. Localize to both poles of the predivisional cell following completion of DNA replication. Binds to the DNA origin of replication.</text>
</comment>
<dbReference type="FunFam" id="3.90.1530.30:FF:000001">
    <property type="entry name" value="Chromosome partitioning protein ParB"/>
    <property type="match status" value="1"/>
</dbReference>
<feature type="domain" description="ParB-like N-terminal" evidence="6">
    <location>
        <begin position="41"/>
        <end position="131"/>
    </location>
</feature>
<dbReference type="InterPro" id="IPR057240">
    <property type="entry name" value="ParB_dimer_C"/>
</dbReference>
<dbReference type="SUPFAM" id="SSF109709">
    <property type="entry name" value="KorB DNA-binding domain-like"/>
    <property type="match status" value="1"/>
</dbReference>
<evidence type="ECO:0000256" key="5">
    <source>
        <dbReference type="SAM" id="MobiDB-lite"/>
    </source>
</evidence>
<dbReference type="Proteomes" id="UP000216361">
    <property type="component" value="Unassembled WGS sequence"/>
</dbReference>
<dbReference type="Pfam" id="PF02195">
    <property type="entry name" value="ParB_N"/>
    <property type="match status" value="1"/>
</dbReference>
<evidence type="ECO:0000259" key="6">
    <source>
        <dbReference type="SMART" id="SM00470"/>
    </source>
</evidence>
<comment type="similarity">
    <text evidence="1">Belongs to the ParB family.</text>
</comment>
<dbReference type="GO" id="GO:0005694">
    <property type="term" value="C:chromosome"/>
    <property type="evidence" value="ECO:0007669"/>
    <property type="project" value="TreeGrafter"/>
</dbReference>
<dbReference type="GO" id="GO:0003677">
    <property type="term" value="F:DNA binding"/>
    <property type="evidence" value="ECO:0007669"/>
    <property type="project" value="UniProtKB-KW"/>
</dbReference>
<comment type="caution">
    <text evidence="7">The sequence shown here is derived from an EMBL/GenBank/DDBJ whole genome shotgun (WGS) entry which is preliminary data.</text>
</comment>
<dbReference type="FunFam" id="1.10.10.2830:FF:000001">
    <property type="entry name" value="Chromosome partitioning protein ParB"/>
    <property type="match status" value="1"/>
</dbReference>
<organism evidence="7 8">
    <name type="scientific">Elstera cyanobacteriorum</name>
    <dbReference type="NCBI Taxonomy" id="2022747"/>
    <lineage>
        <taxon>Bacteria</taxon>
        <taxon>Pseudomonadati</taxon>
        <taxon>Pseudomonadota</taxon>
        <taxon>Alphaproteobacteria</taxon>
        <taxon>Rhodospirillales</taxon>
        <taxon>Rhodospirillaceae</taxon>
        <taxon>Elstera</taxon>
    </lineage>
</organism>
<dbReference type="InterPro" id="IPR041468">
    <property type="entry name" value="HTH_ParB/Spo0J"/>
</dbReference>
<evidence type="ECO:0000313" key="8">
    <source>
        <dbReference type="Proteomes" id="UP000216361"/>
    </source>
</evidence>
<keyword evidence="2" id="KW-0159">Chromosome partition</keyword>
<dbReference type="GO" id="GO:0007059">
    <property type="term" value="P:chromosome segregation"/>
    <property type="evidence" value="ECO:0007669"/>
    <property type="project" value="UniProtKB-KW"/>
</dbReference>
<name>A0A255XUR4_9PROT</name>
<keyword evidence="8" id="KW-1185">Reference proteome</keyword>
<dbReference type="SMART" id="SM00470">
    <property type="entry name" value="ParB"/>
    <property type="match status" value="1"/>
</dbReference>
<dbReference type="SUPFAM" id="SSF110849">
    <property type="entry name" value="ParB/Sulfiredoxin"/>
    <property type="match status" value="1"/>
</dbReference>
<dbReference type="Gene3D" id="3.90.1530.30">
    <property type="match status" value="1"/>
</dbReference>
<evidence type="ECO:0000313" key="7">
    <source>
        <dbReference type="EMBL" id="OYQ20652.1"/>
    </source>
</evidence>
<keyword evidence="3" id="KW-0238">DNA-binding</keyword>
<accession>A0A255XUR4</accession>
<dbReference type="InterPro" id="IPR004437">
    <property type="entry name" value="ParB/RepB/Spo0J"/>
</dbReference>
<evidence type="ECO:0000256" key="3">
    <source>
        <dbReference type="ARBA" id="ARBA00023125"/>
    </source>
</evidence>
<evidence type="ECO:0000256" key="1">
    <source>
        <dbReference type="ARBA" id="ARBA00006295"/>
    </source>
</evidence>
<dbReference type="Pfam" id="PF17762">
    <property type="entry name" value="HTH_ParB"/>
    <property type="match status" value="1"/>
</dbReference>
<dbReference type="InterPro" id="IPR003115">
    <property type="entry name" value="ParB_N"/>
</dbReference>
<proteinExistence type="inferred from homology"/>
<evidence type="ECO:0000256" key="4">
    <source>
        <dbReference type="ARBA" id="ARBA00025472"/>
    </source>
</evidence>
<dbReference type="Gene3D" id="1.10.10.2830">
    <property type="match status" value="1"/>
</dbReference>
<dbReference type="EMBL" id="NOXS01000027">
    <property type="protein sequence ID" value="OYQ20652.1"/>
    <property type="molecule type" value="Genomic_DNA"/>
</dbReference>
<dbReference type="CDD" id="cd16393">
    <property type="entry name" value="SPO0J_N"/>
    <property type="match status" value="1"/>
</dbReference>
<protein>
    <submittedName>
        <fullName evidence="7">Chromosome partitioning protein ParB</fullName>
    </submittedName>
</protein>
<gene>
    <name evidence="7" type="ORF">CHR90_04315</name>
</gene>